<dbReference type="Proteomes" id="UP000030161">
    <property type="component" value="Unassembled WGS sequence"/>
</dbReference>
<feature type="region of interest" description="Disordered" evidence="1">
    <location>
        <begin position="568"/>
        <end position="591"/>
    </location>
</feature>
<feature type="compositionally biased region" description="Low complexity" evidence="1">
    <location>
        <begin position="438"/>
        <end position="459"/>
    </location>
</feature>
<protein>
    <submittedName>
        <fullName evidence="2">Uncharacterized protein</fullName>
    </submittedName>
</protein>
<feature type="compositionally biased region" description="Low complexity" evidence="1">
    <location>
        <begin position="284"/>
        <end position="298"/>
    </location>
</feature>
<comment type="caution">
    <text evidence="2">The sequence shown here is derived from an EMBL/GenBank/DDBJ whole genome shotgun (WGS) entry which is preliminary data.</text>
</comment>
<sequence length="609" mass="70233">MSRGGGYNSSYKGKRGGYQGNWNNGHGNNNNNNSNNGPYKKSSSNYKGNGKPQTDTYNGYQGKNNNNYNSNGGNKWNRNNNYQNNQSPNSYSRGGNYSPNNNSSIEPIIEENVDDSNNNKIFKYLNNNLKDYKKSIPQESANVRENHIKNRINNDIIVEYRAICRFFLMNFDKIEFVDVNRHSIQNYLQLIVDERHIDMEEHFKQFTLLDYMVQMVKDAFKLQRHIVFDGVTEEEYNKWKSEQDALEKSKTGAPKITFADEPFEFDEQLVDFEEAFEEDFNKENSNGNANDGDNNSNDKSIDTNGNKSGTSISVLPTVIEENETDSYIPSTSKFNQHQQEQKSTVETSWDSYRPSTRKTPVSSSNGLFVSDSEYSPQTQRSTSSLPSQSNSQQQQQQQQSSSPLSSQNQNNQYNQQNLQSTSTGRQLPPTGPKKYQISPPQSNSSNYSPSSSSSLSQPSHYRPTEPRFERRIRDYQTDEQPSEEEKLLIERRKRQKFEEKKALLGKVFNDKNDDNNNQDNNNSDNDSDIVTITPDDLFYQSKKKRKVEVDNVKDIDYKTFIERLKSYDRKKDKTKPKKDGSTKSVHPKYVDRRIMEVPNKFKKVLALID</sequence>
<evidence type="ECO:0000313" key="3">
    <source>
        <dbReference type="Proteomes" id="UP000030161"/>
    </source>
</evidence>
<accession>A0AB34PK03</accession>
<feature type="region of interest" description="Disordered" evidence="1">
    <location>
        <begin position="1"/>
        <end position="105"/>
    </location>
</feature>
<feature type="compositionally biased region" description="Low complexity" evidence="1">
    <location>
        <begin position="375"/>
        <end position="422"/>
    </location>
</feature>
<proteinExistence type="predicted"/>
<organism evidence="2 3">
    <name type="scientific">Candida albicans P78048</name>
    <dbReference type="NCBI Taxonomy" id="1094989"/>
    <lineage>
        <taxon>Eukaryota</taxon>
        <taxon>Fungi</taxon>
        <taxon>Dikarya</taxon>
        <taxon>Ascomycota</taxon>
        <taxon>Saccharomycotina</taxon>
        <taxon>Pichiomycetes</taxon>
        <taxon>Debaryomycetaceae</taxon>
        <taxon>Candida/Lodderomyces clade</taxon>
        <taxon>Candida</taxon>
    </lineage>
</organism>
<gene>
    <name evidence="2" type="ORF">MG3_05474</name>
</gene>
<dbReference type="EMBL" id="AJIX01000042">
    <property type="protein sequence ID" value="KGR04348.1"/>
    <property type="molecule type" value="Genomic_DNA"/>
</dbReference>
<feature type="compositionally biased region" description="Low complexity" evidence="1">
    <location>
        <begin position="515"/>
        <end position="524"/>
    </location>
</feature>
<feature type="compositionally biased region" description="Polar residues" evidence="1">
    <location>
        <begin position="302"/>
        <end position="313"/>
    </location>
</feature>
<dbReference type="AlphaFoldDB" id="A0AB34PK03"/>
<evidence type="ECO:0000313" key="2">
    <source>
        <dbReference type="EMBL" id="KGR04348.1"/>
    </source>
</evidence>
<feature type="compositionally biased region" description="Basic and acidic residues" evidence="1">
    <location>
        <begin position="462"/>
        <end position="476"/>
    </location>
</feature>
<feature type="region of interest" description="Disordered" evidence="1">
    <location>
        <begin position="281"/>
        <end position="313"/>
    </location>
</feature>
<evidence type="ECO:0000256" key="1">
    <source>
        <dbReference type="SAM" id="MobiDB-lite"/>
    </source>
</evidence>
<feature type="compositionally biased region" description="Low complexity" evidence="1">
    <location>
        <begin position="20"/>
        <end position="51"/>
    </location>
</feature>
<feature type="region of interest" description="Disordered" evidence="1">
    <location>
        <begin position="328"/>
        <end position="490"/>
    </location>
</feature>
<feature type="region of interest" description="Disordered" evidence="1">
    <location>
        <begin position="507"/>
        <end position="531"/>
    </location>
</feature>
<reference evidence="2 3" key="1">
    <citation type="submission" date="2013-12" db="EMBL/GenBank/DDBJ databases">
        <title>The Genome Sequence of Candida albicans P78048.</title>
        <authorList>
            <consortium name="The Broad Institute Genome Sequencing Platform"/>
            <consortium name="The Broad Institute Genome Sequencing Center for Infectious Disease"/>
            <person name="Cuomo C."/>
            <person name="Bennett R."/>
            <person name="Hirakawa M."/>
            <person name="Noverr M."/>
            <person name="Mitchell A."/>
            <person name="Young S.K."/>
            <person name="Zeng Q."/>
            <person name="Gargeya S."/>
            <person name="Fitzgerald M."/>
            <person name="Abouelleil A."/>
            <person name="Alvarado L."/>
            <person name="Berlin A.M."/>
            <person name="Chapman S.B."/>
            <person name="Dewar J."/>
            <person name="Goldberg J."/>
            <person name="Griggs A."/>
            <person name="Gujja S."/>
            <person name="Hansen M."/>
            <person name="Howarth C."/>
            <person name="Imamovic A."/>
            <person name="Larimer J."/>
            <person name="McCowan C."/>
            <person name="Murphy C."/>
            <person name="Pearson M."/>
            <person name="Priest M."/>
            <person name="Roberts A."/>
            <person name="Saif S."/>
            <person name="Shea T."/>
            <person name="Sykes S."/>
            <person name="Wortman J."/>
            <person name="Nusbaum C."/>
            <person name="Birren B."/>
        </authorList>
    </citation>
    <scope>NUCLEOTIDE SEQUENCE [LARGE SCALE GENOMIC DNA]</scope>
    <source>
        <strain evidence="2 3">P78048</strain>
    </source>
</reference>
<name>A0AB34PK03_CANAX</name>
<feature type="compositionally biased region" description="Low complexity" evidence="1">
    <location>
        <begin position="58"/>
        <end position="92"/>
    </location>
</feature>
<feature type="compositionally biased region" description="Polar residues" evidence="1">
    <location>
        <begin position="93"/>
        <end position="105"/>
    </location>
</feature>
<feature type="compositionally biased region" description="Polar residues" evidence="1">
    <location>
        <begin position="328"/>
        <end position="367"/>
    </location>
</feature>
<feature type="compositionally biased region" description="Basic and acidic residues" evidence="1">
    <location>
        <begin position="568"/>
        <end position="581"/>
    </location>
</feature>